<dbReference type="InterPro" id="IPR018101">
    <property type="entry name" value="Transl_elong_Ts_CS"/>
</dbReference>
<dbReference type="EMBL" id="LS991953">
    <property type="protein sequence ID" value="SYV93147.1"/>
    <property type="molecule type" value="Genomic_DNA"/>
</dbReference>
<dbReference type="InterPro" id="IPR009060">
    <property type="entry name" value="UBA-like_sf"/>
</dbReference>
<reference evidence="3" key="1">
    <citation type="submission" date="2018-06" db="EMBL/GenBank/DDBJ databases">
        <authorList>
            <consortium name="Pathogen Informatics"/>
        </authorList>
    </citation>
    <scope>NUCLEOTIDE SEQUENCE [LARGE SCALE GENOMIC DNA]</scope>
    <source>
        <strain evidence="3">NCTC10124</strain>
    </source>
</reference>
<dbReference type="InterPro" id="IPR015940">
    <property type="entry name" value="UBA"/>
</dbReference>
<dbReference type="Gene3D" id="1.10.8.10">
    <property type="entry name" value="DNA helicase RuvA subunit, C-terminal domain"/>
    <property type="match status" value="1"/>
</dbReference>
<dbReference type="Pfam" id="PF00627">
    <property type="entry name" value="UBA"/>
    <property type="match status" value="1"/>
</dbReference>
<evidence type="ECO:0000313" key="2">
    <source>
        <dbReference type="EMBL" id="SYV93147.1"/>
    </source>
</evidence>
<proteinExistence type="predicted"/>
<dbReference type="SUPFAM" id="SSF46934">
    <property type="entry name" value="UBA-like"/>
    <property type="match status" value="1"/>
</dbReference>
<dbReference type="Proteomes" id="UP000259328">
    <property type="component" value="Chromosome"/>
</dbReference>
<protein>
    <submittedName>
        <fullName evidence="2">Elongation factor Ts</fullName>
    </submittedName>
</protein>
<name>A0A3B0PAW3_MYCSY</name>
<evidence type="ECO:0000313" key="3">
    <source>
        <dbReference type="Proteomes" id="UP000259328"/>
    </source>
</evidence>
<organism evidence="2 3">
    <name type="scientific">Mycoplasmopsis synoviae</name>
    <name type="common">Mycoplasma synoviae</name>
    <dbReference type="NCBI Taxonomy" id="2109"/>
    <lineage>
        <taxon>Bacteria</taxon>
        <taxon>Bacillati</taxon>
        <taxon>Mycoplasmatota</taxon>
        <taxon>Mycoplasmoidales</taxon>
        <taxon>Metamycoplasmataceae</taxon>
        <taxon>Mycoplasmopsis</taxon>
    </lineage>
</organism>
<gene>
    <name evidence="2" type="ORF">NCTC10124_00876</name>
</gene>
<feature type="non-terminal residue" evidence="2">
    <location>
        <position position="40"/>
    </location>
</feature>
<keyword evidence="2" id="KW-0251">Elongation factor</keyword>
<dbReference type="PROSITE" id="PS01126">
    <property type="entry name" value="EF_TS_1"/>
    <property type="match status" value="1"/>
</dbReference>
<evidence type="ECO:0000259" key="1">
    <source>
        <dbReference type="Pfam" id="PF00627"/>
    </source>
</evidence>
<dbReference type="GO" id="GO:0003746">
    <property type="term" value="F:translation elongation factor activity"/>
    <property type="evidence" value="ECO:0007669"/>
    <property type="project" value="UniProtKB-KW"/>
</dbReference>
<keyword evidence="2" id="KW-0648">Protein biosynthesis</keyword>
<feature type="domain" description="UBA" evidence="1">
    <location>
        <begin position="22"/>
        <end position="40"/>
    </location>
</feature>
<accession>A0A3B0PAW3</accession>
<sequence>MSQNKLELIKELRQRTNSALGDVKKALEATDYNIEAAIKW</sequence>
<dbReference type="AlphaFoldDB" id="A0A3B0PAW3"/>